<evidence type="ECO:0000259" key="3">
    <source>
        <dbReference type="Pfam" id="PF22936"/>
    </source>
</evidence>
<dbReference type="InterPro" id="IPR057670">
    <property type="entry name" value="SH3_retrovirus"/>
</dbReference>
<sequence>MKQRLYAHCLEEGASLHKHLTVFKEILSKLEAVEVQYDKEDLRLILLYSLPLFYSTFRDKILYSHESLIIDKVYASLTLYNKMKQLMVRFDSQGEGIVVRGRQEQKTNDDHGRTQEQNPHSKSKGRSRSSNKNKIKREVTNQKVKQPEKFREADVVKNYSSGKHLDASANNSKVSEEWILDSGCTFHMIPNRDRFTTYETMFGGVVLMGNNGSTVTGDGAIASSSLSDDDVTRLSPMRLGQNESFWAEAASTACYLINQSLSMAIEKKTPQEVWSSNPADYSDLKIFGCHVYATVNNGKLEPRSIKCVFLGYKVGVKGYKLCCPKNRKVVISRDVIFNETAMLPKLSLKDSSDKEKQKYRSNQEPSTYSEAASCEDSEKWMFAKQEEMKSHHKNKTWDLMKLPKGKKVVCCKWVFKGKERTLGVEEPKYKVRLATKGYS</sequence>
<name>A0A8J5Z8M7_9ROSI</name>
<dbReference type="Pfam" id="PF22936">
    <property type="entry name" value="Pol_BBD"/>
    <property type="match status" value="1"/>
</dbReference>
<dbReference type="EMBL" id="JAHUZN010000005">
    <property type="protein sequence ID" value="KAG8492942.1"/>
    <property type="molecule type" value="Genomic_DNA"/>
</dbReference>
<feature type="domain" description="Retroviral polymerase SH3-like" evidence="4">
    <location>
        <begin position="289"/>
        <end position="347"/>
    </location>
</feature>
<evidence type="ECO:0000259" key="4">
    <source>
        <dbReference type="Pfam" id="PF25597"/>
    </source>
</evidence>
<feature type="compositionally biased region" description="Basic and acidic residues" evidence="2">
    <location>
        <begin position="101"/>
        <end position="114"/>
    </location>
</feature>
<dbReference type="Pfam" id="PF14223">
    <property type="entry name" value="Retrotran_gag_2"/>
    <property type="match status" value="1"/>
</dbReference>
<dbReference type="PANTHER" id="PTHR42648">
    <property type="entry name" value="TRANSPOSASE, PUTATIVE-RELATED"/>
    <property type="match status" value="1"/>
</dbReference>
<keyword evidence="1" id="KW-0645">Protease</keyword>
<comment type="caution">
    <text evidence="5">The sequence shown here is derived from an EMBL/GenBank/DDBJ whole genome shotgun (WGS) entry which is preliminary data.</text>
</comment>
<organism evidence="5 6">
    <name type="scientific">Gossypium anomalum</name>
    <dbReference type="NCBI Taxonomy" id="47600"/>
    <lineage>
        <taxon>Eukaryota</taxon>
        <taxon>Viridiplantae</taxon>
        <taxon>Streptophyta</taxon>
        <taxon>Embryophyta</taxon>
        <taxon>Tracheophyta</taxon>
        <taxon>Spermatophyta</taxon>
        <taxon>Magnoliopsida</taxon>
        <taxon>eudicotyledons</taxon>
        <taxon>Gunneridae</taxon>
        <taxon>Pentapetalae</taxon>
        <taxon>rosids</taxon>
        <taxon>malvids</taxon>
        <taxon>Malvales</taxon>
        <taxon>Malvaceae</taxon>
        <taxon>Malvoideae</taxon>
        <taxon>Gossypium</taxon>
    </lineage>
</organism>
<dbReference type="InterPro" id="IPR039537">
    <property type="entry name" value="Retrotran_Ty1/copia-like"/>
</dbReference>
<dbReference type="PANTHER" id="PTHR42648:SF28">
    <property type="entry name" value="TRANSPOSON-ENCODED PROTEIN WITH RIBONUCLEASE H-LIKE AND RETROVIRUS ZINC FINGER-LIKE DOMAINS"/>
    <property type="match status" value="1"/>
</dbReference>
<evidence type="ECO:0008006" key="7">
    <source>
        <dbReference type="Google" id="ProtNLM"/>
    </source>
</evidence>
<accession>A0A8J5Z8M7</accession>
<proteinExistence type="predicted"/>
<evidence type="ECO:0000256" key="1">
    <source>
        <dbReference type="ARBA" id="ARBA00022670"/>
    </source>
</evidence>
<dbReference type="Proteomes" id="UP000701853">
    <property type="component" value="Chromosome 5"/>
</dbReference>
<dbReference type="InterPro" id="IPR054722">
    <property type="entry name" value="PolX-like_BBD"/>
</dbReference>
<reference evidence="5 6" key="1">
    <citation type="journal article" date="2021" name="bioRxiv">
        <title>The Gossypium anomalum genome as a resource for cotton improvement and evolutionary analysis of hybrid incompatibility.</title>
        <authorList>
            <person name="Grover C.E."/>
            <person name="Yuan D."/>
            <person name="Arick M.A."/>
            <person name="Miller E.R."/>
            <person name="Hu G."/>
            <person name="Peterson D.G."/>
            <person name="Wendel J.F."/>
            <person name="Udall J.A."/>
        </authorList>
    </citation>
    <scope>NUCLEOTIDE SEQUENCE [LARGE SCALE GENOMIC DNA]</scope>
    <source>
        <strain evidence="5">JFW-Udall</strain>
        <tissue evidence="5">Leaf</tissue>
    </source>
</reference>
<keyword evidence="1" id="KW-0378">Hydrolase</keyword>
<keyword evidence="6" id="KW-1185">Reference proteome</keyword>
<feature type="compositionally biased region" description="Basic and acidic residues" evidence="2">
    <location>
        <begin position="136"/>
        <end position="151"/>
    </location>
</feature>
<dbReference type="AlphaFoldDB" id="A0A8J5Z8M7"/>
<feature type="region of interest" description="Disordered" evidence="2">
    <location>
        <begin position="98"/>
        <end position="151"/>
    </location>
</feature>
<dbReference type="GO" id="GO:0008233">
    <property type="term" value="F:peptidase activity"/>
    <property type="evidence" value="ECO:0007669"/>
    <property type="project" value="UniProtKB-KW"/>
</dbReference>
<gene>
    <name evidence="5" type="ORF">CXB51_012660</name>
</gene>
<dbReference type="GO" id="GO:0006508">
    <property type="term" value="P:proteolysis"/>
    <property type="evidence" value="ECO:0007669"/>
    <property type="project" value="UniProtKB-KW"/>
</dbReference>
<feature type="compositionally biased region" description="Basic residues" evidence="2">
    <location>
        <begin position="121"/>
        <end position="135"/>
    </location>
</feature>
<dbReference type="Pfam" id="PF25597">
    <property type="entry name" value="SH3_retrovirus"/>
    <property type="match status" value="1"/>
</dbReference>
<feature type="domain" description="Retrovirus-related Pol polyprotein from transposon TNT 1-94-like beta-barrel" evidence="3">
    <location>
        <begin position="178"/>
        <end position="224"/>
    </location>
</feature>
<dbReference type="OrthoDB" id="1002447at2759"/>
<protein>
    <recommendedName>
        <fullName evidence="7">Retrovirus-related Pol polyprotein from transposon TNT 1-94</fullName>
    </recommendedName>
</protein>
<evidence type="ECO:0000256" key="2">
    <source>
        <dbReference type="SAM" id="MobiDB-lite"/>
    </source>
</evidence>
<evidence type="ECO:0000313" key="5">
    <source>
        <dbReference type="EMBL" id="KAG8492942.1"/>
    </source>
</evidence>
<evidence type="ECO:0000313" key="6">
    <source>
        <dbReference type="Proteomes" id="UP000701853"/>
    </source>
</evidence>